<feature type="compositionally biased region" description="Pro residues" evidence="4">
    <location>
        <begin position="1269"/>
        <end position="1285"/>
    </location>
</feature>
<feature type="compositionally biased region" description="Low complexity" evidence="4">
    <location>
        <begin position="1286"/>
        <end position="1318"/>
    </location>
</feature>
<organism evidence="7 8">
    <name type="scientific">Pyrus ussuriensis x Pyrus communis</name>
    <dbReference type="NCBI Taxonomy" id="2448454"/>
    <lineage>
        <taxon>Eukaryota</taxon>
        <taxon>Viridiplantae</taxon>
        <taxon>Streptophyta</taxon>
        <taxon>Embryophyta</taxon>
        <taxon>Tracheophyta</taxon>
        <taxon>Spermatophyta</taxon>
        <taxon>Magnoliopsida</taxon>
        <taxon>eudicotyledons</taxon>
        <taxon>Gunneridae</taxon>
        <taxon>Pentapetalae</taxon>
        <taxon>rosids</taxon>
        <taxon>fabids</taxon>
        <taxon>Rosales</taxon>
        <taxon>Rosaceae</taxon>
        <taxon>Amygdaloideae</taxon>
        <taxon>Maleae</taxon>
        <taxon>Pyrus</taxon>
    </lineage>
</organism>
<feature type="region of interest" description="Disordered" evidence="4">
    <location>
        <begin position="1269"/>
        <end position="1338"/>
    </location>
</feature>
<feature type="domain" description="Integrase catalytic" evidence="6">
    <location>
        <begin position="384"/>
        <end position="465"/>
    </location>
</feature>
<dbReference type="InterPro" id="IPR001878">
    <property type="entry name" value="Znf_CCHC"/>
</dbReference>
<dbReference type="Gene3D" id="3.30.420.10">
    <property type="entry name" value="Ribonuclease H-like superfamily/Ribonuclease H"/>
    <property type="match status" value="2"/>
</dbReference>
<feature type="region of interest" description="Disordered" evidence="4">
    <location>
        <begin position="731"/>
        <end position="786"/>
    </location>
</feature>
<dbReference type="GO" id="GO:0003676">
    <property type="term" value="F:nucleic acid binding"/>
    <property type="evidence" value="ECO:0007669"/>
    <property type="project" value="InterPro"/>
</dbReference>
<evidence type="ECO:0000259" key="6">
    <source>
        <dbReference type="PROSITE" id="PS50994"/>
    </source>
</evidence>
<dbReference type="InterPro" id="IPR012337">
    <property type="entry name" value="RNaseH-like_sf"/>
</dbReference>
<keyword evidence="1" id="KW-0479">Metal-binding</keyword>
<dbReference type="GO" id="GO:0004519">
    <property type="term" value="F:endonuclease activity"/>
    <property type="evidence" value="ECO:0007669"/>
    <property type="project" value="UniProtKB-KW"/>
</dbReference>
<dbReference type="InterPro" id="IPR001584">
    <property type="entry name" value="Integrase_cat-core"/>
</dbReference>
<keyword evidence="8" id="KW-1185">Reference proteome</keyword>
<dbReference type="InterPro" id="IPR039537">
    <property type="entry name" value="Retrotran_Ty1/copia-like"/>
</dbReference>
<dbReference type="Pfam" id="PF00665">
    <property type="entry name" value="rve"/>
    <property type="match status" value="2"/>
</dbReference>
<proteinExistence type="predicted"/>
<evidence type="ECO:0000313" key="7">
    <source>
        <dbReference type="EMBL" id="KAB2617082.1"/>
    </source>
</evidence>
<reference evidence="8" key="2">
    <citation type="submission" date="2019-10" db="EMBL/GenBank/DDBJ databases">
        <title>A de novo genome assembly of a pear dwarfing rootstock.</title>
        <authorList>
            <person name="Wang F."/>
            <person name="Wang J."/>
            <person name="Li S."/>
            <person name="Zhang Y."/>
            <person name="Fang M."/>
            <person name="Ma L."/>
            <person name="Zhao Y."/>
            <person name="Jiang S."/>
        </authorList>
    </citation>
    <scope>NUCLEOTIDE SEQUENCE [LARGE SCALE GENOMIC DNA]</scope>
</reference>
<feature type="compositionally biased region" description="Polar residues" evidence="4">
    <location>
        <begin position="231"/>
        <end position="240"/>
    </location>
</feature>
<evidence type="ECO:0000256" key="4">
    <source>
        <dbReference type="SAM" id="MobiDB-lite"/>
    </source>
</evidence>
<gene>
    <name evidence="7" type="ORF">D8674_012951</name>
</gene>
<dbReference type="Pfam" id="PF25597">
    <property type="entry name" value="SH3_retrovirus"/>
    <property type="match status" value="2"/>
</dbReference>
<evidence type="ECO:0000313" key="8">
    <source>
        <dbReference type="Proteomes" id="UP000327157"/>
    </source>
</evidence>
<dbReference type="Proteomes" id="UP000327157">
    <property type="component" value="Chromosome 15"/>
</dbReference>
<dbReference type="SUPFAM" id="SSF56672">
    <property type="entry name" value="DNA/RNA polymerases"/>
    <property type="match status" value="1"/>
</dbReference>
<sequence>MATSSSGGDLRAPIFNRSNYDFWSIKMKTIFKSYDLWNLVDKGIEITEPGDESSDEDQKSVKSSMKINETKDAKALGIIQGAVSDEIFPRISNFKTSKTAWDVLQQEFRGDKKVRSVKLQCLRRDFEDTRMNDGEALSVYLTRMTDIVNQMKTLGEELSNQRLVQKILISLPKSYDSIASIIEETKDLDSIEVQDVIGTLKGYEQRLNMHSESLAEKAFSSLSVTERDSSYKAQGNNSNQKKFWKGKGKKWDNKHTPQSKSETNSDYTKTKCKICDKLHYGVCWFKGNPKCTKCDRFGHLAKDCNPRRNQAVNYAHRAEEEEVNVLYACSVAKTENKRGICLKRLERLQMVTGLPELQETKEPCEGCILGKHHRDSFKTGNAWRASQPLELIHTDVCGPMKKPSLSGNIYFLLFIDDCTRMVLVYFMRNKSEVFTIFKKFKVMVELQSGLKIKRLRSDRGGEFTSIEGEAVNTSVYLLNRCPTKALEKKTPFEAFSGRKPSVKYLKVFRSICYAQIPSQLRHKLEINSIKCALVGYGRCEKGYRLYNIESHKVIISRDVVFKENEAWNWETNNINTISFPLTMEKAQADVQIENEPVIQDGKSFEEAEMDQSWQKAMSEEIAMIEKTSTWKLVNRPSDKPVIGVKWIYKTKLNLDGPIKKNKARLVAKGYSQQLGVDSMKPLPSGKPRPSGNVFITTFPKLLLLAPSSLPTFTELHSRILAFEAQDPNFTASSPSSHALLNNHPPPSAPQNPALPQQFPGHKHHNPKGFHRNHTGRGGNYRNNWISNRRYNNNHGFPLPPTQGQQPWLPCPPPWSASTNGLLGPPPTWCPNCNTNQHNQAHCPHRYTGPTQFPPFAGAHMAQSAVAADPVWYPDTGATHHMTGPGTSLQNPYPYHGNQHVFMGNGDSMNVTHTDFYQIYDLLTGALLFQGPCEDGLYPFKLSSIRQPLAPHTLSTLHSSTWHRRLGHSSSSVLSHLGPLLGKEIKFNKTFCTECAISKSTQLLFSNRNISVSFSFHLIHSDVWMSPVPSISGFRYYVLFTDDFSRYSWIYPMRRKSEVFTHFQTFVAMAQNLFNSSIKILQSDNGTEYLNNAFANFCTTLGIEQRFSCPHTPQQNGVAERKHRHIADMIRTLLHTAHLPSSYWTEAALTMVHLINLLPTPLLNWESPYAKLFHRSPSYSHLRVFGCSCFPNLSPYTSHKLSPRSLECVFIGYSPSHKGYRCLHPSTGRVYISCHVIFQEDYFPFTNLQVTYESPTVLLDIQPIAPLQPPLPSPHIPLSSPPPQVTSPPSDLLSSPPNSRAPAAASIAAPQTSHLLPHSPTTPLPPQASCDDAPTAPSIVSPHATHVDPMVPSHASPMAHEPHVTTAPSMHPMVTRLRLGITKPKHSTDGTVRYPLPKALITTLSDLEPTCCSQASKSHAWRFAMSEEINALLKNNTWSLVPPSPHHNTVGSKWVFRIKRKPDGSIERYKASLVAKGFHQQPGVDYRETFSPVVKPTTIRTILSVAISRGWSLRQLDVKNAFLHGFLQEDVYMTQPPGFVDPDRPHYVCKLYKSLYGLKQAPRAWFHRISSFLITAGFTQSVADPSLFIYRYGHHTIFLLLYVDGIVLTGSDNVLLQRFIDALGSGFDIKDLGPLQYFLGLQVLTHGDSLHINQLKYAHDLLQKHNLEHCKPITTPIAAKFMSAPRAPHLVAAKRILRYVKGTLDHGLVFTPQLRTARLCAYSDADWAGCPDTRRSTSGYLIYLGSNLVSWCSKKQPTIARSSAESEYRSLSHSCAETTWLSYLLYELGVSIQFPVHLYCDNLSATYMAANPVFHARTRHIELDYHFVREKVAVGSHRVFFVPSIDQPADVLTKALHKPRHTFLCSKLVQPRPSSFPGGGGGGGVLARFHHLHISFHHLHISLPNPLDCVKFRMIV</sequence>
<dbReference type="PROSITE" id="PS50158">
    <property type="entry name" value="ZF_CCHC"/>
    <property type="match status" value="1"/>
</dbReference>
<keyword evidence="2" id="KW-0378">Hydrolase</keyword>
<dbReference type="GO" id="GO:0016787">
    <property type="term" value="F:hydrolase activity"/>
    <property type="evidence" value="ECO:0007669"/>
    <property type="project" value="UniProtKB-KW"/>
</dbReference>
<feature type="compositionally biased region" description="Basic residues" evidence="4">
    <location>
        <begin position="760"/>
        <end position="774"/>
    </location>
</feature>
<dbReference type="GO" id="GO:0003887">
    <property type="term" value="F:DNA-directed DNA polymerase activity"/>
    <property type="evidence" value="ECO:0007669"/>
    <property type="project" value="UniProtKB-KW"/>
</dbReference>
<dbReference type="GO" id="GO:0008270">
    <property type="term" value="F:zinc ion binding"/>
    <property type="evidence" value="ECO:0007669"/>
    <property type="project" value="UniProtKB-KW"/>
</dbReference>
<keyword evidence="3" id="KW-0862">Zinc</keyword>
<dbReference type="InterPro" id="IPR036397">
    <property type="entry name" value="RNaseH_sf"/>
</dbReference>
<dbReference type="OrthoDB" id="1938465at2759"/>
<evidence type="ECO:0000256" key="2">
    <source>
        <dbReference type="ARBA" id="ARBA00022801"/>
    </source>
</evidence>
<evidence type="ECO:0008006" key="9">
    <source>
        <dbReference type="Google" id="ProtNLM"/>
    </source>
</evidence>
<dbReference type="GO" id="GO:0006310">
    <property type="term" value="P:DNA recombination"/>
    <property type="evidence" value="ECO:0007669"/>
    <property type="project" value="UniProtKB-KW"/>
</dbReference>
<feature type="domain" description="CCHC-type" evidence="5">
    <location>
        <begin position="290"/>
        <end position="304"/>
    </location>
</feature>
<dbReference type="InterPro" id="IPR025724">
    <property type="entry name" value="GAG-pre-integrase_dom"/>
</dbReference>
<dbReference type="PANTHER" id="PTHR42648">
    <property type="entry name" value="TRANSPOSASE, PUTATIVE-RELATED"/>
    <property type="match status" value="1"/>
</dbReference>
<dbReference type="SUPFAM" id="SSF53098">
    <property type="entry name" value="Ribonuclease H-like"/>
    <property type="match status" value="2"/>
</dbReference>
<reference evidence="7 8" key="3">
    <citation type="submission" date="2019-11" db="EMBL/GenBank/DDBJ databases">
        <title>A de novo genome assembly of a pear dwarfing rootstock.</title>
        <authorList>
            <person name="Wang F."/>
            <person name="Wang J."/>
            <person name="Li S."/>
            <person name="Zhang Y."/>
            <person name="Fang M."/>
            <person name="Ma L."/>
            <person name="Zhao Y."/>
            <person name="Jiang S."/>
        </authorList>
    </citation>
    <scope>NUCLEOTIDE SEQUENCE [LARGE SCALE GENOMIC DNA]</scope>
    <source>
        <strain evidence="7">S2</strain>
        <tissue evidence="7">Leaf</tissue>
    </source>
</reference>
<dbReference type="InterPro" id="IPR057670">
    <property type="entry name" value="SH3_retrovirus"/>
</dbReference>
<evidence type="ECO:0000259" key="5">
    <source>
        <dbReference type="PROSITE" id="PS50158"/>
    </source>
</evidence>
<feature type="domain" description="Integrase catalytic" evidence="6">
    <location>
        <begin position="1015"/>
        <end position="1175"/>
    </location>
</feature>
<dbReference type="PANTHER" id="PTHR42648:SF26">
    <property type="entry name" value="INTEGRASE CATALYTIC DOMAIN-CONTAINING PROTEIN"/>
    <property type="match status" value="1"/>
</dbReference>
<reference evidence="7 8" key="1">
    <citation type="submission" date="2019-09" db="EMBL/GenBank/DDBJ databases">
        <authorList>
            <person name="Ou C."/>
        </authorList>
    </citation>
    <scope>NUCLEOTIDE SEQUENCE [LARGE SCALE GENOMIC DNA]</scope>
    <source>
        <strain evidence="7">S2</strain>
        <tissue evidence="7">Leaf</tissue>
    </source>
</reference>
<name>A0A5N5GTS4_9ROSA</name>
<comment type="caution">
    <text evidence="7">The sequence shown here is derived from an EMBL/GenBank/DDBJ whole genome shotgun (WGS) entry which is preliminary data.</text>
</comment>
<dbReference type="EMBL" id="SMOL01000401">
    <property type="protein sequence ID" value="KAB2617082.1"/>
    <property type="molecule type" value="Genomic_DNA"/>
</dbReference>
<feature type="region of interest" description="Disordered" evidence="4">
    <location>
        <begin position="229"/>
        <end position="265"/>
    </location>
</feature>
<accession>A0A5N5GTS4</accession>
<evidence type="ECO:0000256" key="3">
    <source>
        <dbReference type="PROSITE-ProRule" id="PRU00047"/>
    </source>
</evidence>
<dbReference type="InterPro" id="IPR043502">
    <property type="entry name" value="DNA/RNA_pol_sf"/>
</dbReference>
<dbReference type="GO" id="GO:0003964">
    <property type="term" value="F:RNA-directed DNA polymerase activity"/>
    <property type="evidence" value="ECO:0007669"/>
    <property type="project" value="UniProtKB-KW"/>
</dbReference>
<dbReference type="GO" id="GO:0015074">
    <property type="term" value="P:DNA integration"/>
    <property type="evidence" value="ECO:0007669"/>
    <property type="project" value="UniProtKB-KW"/>
</dbReference>
<dbReference type="InterPro" id="IPR013103">
    <property type="entry name" value="RVT_2"/>
</dbReference>
<dbReference type="CDD" id="cd09272">
    <property type="entry name" value="RNase_HI_RT_Ty1"/>
    <property type="match status" value="1"/>
</dbReference>
<feature type="compositionally biased region" description="Polar residues" evidence="4">
    <location>
        <begin position="256"/>
        <end position="265"/>
    </location>
</feature>
<dbReference type="Pfam" id="PF13976">
    <property type="entry name" value="gag_pre-integrs"/>
    <property type="match status" value="1"/>
</dbReference>
<dbReference type="Pfam" id="PF14223">
    <property type="entry name" value="Retrotran_gag_2"/>
    <property type="match status" value="1"/>
</dbReference>
<protein>
    <recommendedName>
        <fullName evidence="9">Retrovirus-related Pol polyprotein from transposon TNT 1-94</fullName>
    </recommendedName>
</protein>
<keyword evidence="3" id="KW-0863">Zinc-finger</keyword>
<dbReference type="Pfam" id="PF07727">
    <property type="entry name" value="RVT_2"/>
    <property type="match status" value="2"/>
</dbReference>
<evidence type="ECO:0000256" key="1">
    <source>
        <dbReference type="ARBA" id="ARBA00022723"/>
    </source>
</evidence>
<dbReference type="PROSITE" id="PS50994">
    <property type="entry name" value="INTEGRASE"/>
    <property type="match status" value="2"/>
</dbReference>